<organism evidence="1 2">
    <name type="scientific">Candidatus Uhrbacteria bacterium RIFOXYB2_FULL_57_15</name>
    <dbReference type="NCBI Taxonomy" id="1802422"/>
    <lineage>
        <taxon>Bacteria</taxon>
        <taxon>Candidatus Uhriibacteriota</taxon>
    </lineage>
</organism>
<name>A0A1F7W749_9BACT</name>
<proteinExistence type="predicted"/>
<dbReference type="AlphaFoldDB" id="A0A1F7W749"/>
<evidence type="ECO:0000313" key="2">
    <source>
        <dbReference type="Proteomes" id="UP000176501"/>
    </source>
</evidence>
<protein>
    <submittedName>
        <fullName evidence="1">Uncharacterized protein</fullName>
    </submittedName>
</protein>
<accession>A0A1F7W749</accession>
<gene>
    <name evidence="1" type="ORF">A2304_02935</name>
</gene>
<dbReference type="Proteomes" id="UP000176501">
    <property type="component" value="Unassembled WGS sequence"/>
</dbReference>
<reference evidence="1 2" key="1">
    <citation type="journal article" date="2016" name="Nat. Commun.">
        <title>Thousands of microbial genomes shed light on interconnected biogeochemical processes in an aquifer system.</title>
        <authorList>
            <person name="Anantharaman K."/>
            <person name="Brown C.T."/>
            <person name="Hug L.A."/>
            <person name="Sharon I."/>
            <person name="Castelle C.J."/>
            <person name="Probst A.J."/>
            <person name="Thomas B.C."/>
            <person name="Singh A."/>
            <person name="Wilkins M.J."/>
            <person name="Karaoz U."/>
            <person name="Brodie E.L."/>
            <person name="Williams K.H."/>
            <person name="Hubbard S.S."/>
            <person name="Banfield J.F."/>
        </authorList>
    </citation>
    <scope>NUCLEOTIDE SEQUENCE [LARGE SCALE GENOMIC DNA]</scope>
</reference>
<sequence>MEGLFYQMHNFENKYQIRVGGKNLKVNFSIGLGDFFNQIFPFLTYQSGDWKMTLIPQIKVLRPENNSFTVLLVTEIQKLNRDGRDFKELSAWVKKVDPKNVRIFAFADSPDDVGEINEAIALIRELGVDYKEKKSHHAGHEDIVQKQIDVQLEDTVGEDAARILTKIAFNYFAKCAIESERRDLLSHPNFQQIKDYVLGRITLPTKKVIVDIAHETDIYDEVVAGGRIPGHRISFVEQDGKLVSRISLIGKRTYIIHLGELPEEYRCENFGSAHFFDPIRHNVLGMTQNPAKWNSGIKIGFSIFNRI</sequence>
<evidence type="ECO:0000313" key="1">
    <source>
        <dbReference type="EMBL" id="OGL98635.1"/>
    </source>
</evidence>
<dbReference type="EMBL" id="MGFE01000017">
    <property type="protein sequence ID" value="OGL98635.1"/>
    <property type="molecule type" value="Genomic_DNA"/>
</dbReference>
<comment type="caution">
    <text evidence="1">The sequence shown here is derived from an EMBL/GenBank/DDBJ whole genome shotgun (WGS) entry which is preliminary data.</text>
</comment>